<organism evidence="2 3">
    <name type="scientific">Actinidia rufa</name>
    <dbReference type="NCBI Taxonomy" id="165716"/>
    <lineage>
        <taxon>Eukaryota</taxon>
        <taxon>Viridiplantae</taxon>
        <taxon>Streptophyta</taxon>
        <taxon>Embryophyta</taxon>
        <taxon>Tracheophyta</taxon>
        <taxon>Spermatophyta</taxon>
        <taxon>Magnoliopsida</taxon>
        <taxon>eudicotyledons</taxon>
        <taxon>Gunneridae</taxon>
        <taxon>Pentapetalae</taxon>
        <taxon>asterids</taxon>
        <taxon>Ericales</taxon>
        <taxon>Actinidiaceae</taxon>
        <taxon>Actinidia</taxon>
    </lineage>
</organism>
<dbReference type="Proteomes" id="UP000585474">
    <property type="component" value="Unassembled WGS sequence"/>
</dbReference>
<dbReference type="OrthoDB" id="1752197at2759"/>
<protein>
    <submittedName>
        <fullName evidence="2">Uncharacterized protein</fullName>
    </submittedName>
</protein>
<evidence type="ECO:0000313" key="2">
    <source>
        <dbReference type="EMBL" id="GFY81748.1"/>
    </source>
</evidence>
<evidence type="ECO:0000256" key="1">
    <source>
        <dbReference type="SAM" id="MobiDB-lite"/>
    </source>
</evidence>
<dbReference type="EMBL" id="BJWL01000001">
    <property type="protein sequence ID" value="GFY81748.1"/>
    <property type="molecule type" value="Genomic_DNA"/>
</dbReference>
<keyword evidence="3" id="KW-1185">Reference proteome</keyword>
<evidence type="ECO:0000313" key="3">
    <source>
        <dbReference type="Proteomes" id="UP000585474"/>
    </source>
</evidence>
<comment type="caution">
    <text evidence="2">The sequence shown here is derived from an EMBL/GenBank/DDBJ whole genome shotgun (WGS) entry which is preliminary data.</text>
</comment>
<accession>A0A7J0E5P9</accession>
<sequence>MILKSKLQLHESARNRSIPEPFISPLGWRLPATRAKGTGHLSPLGGKREGRSSSSGTSRTSYWGSTIGICECLDALVHIPAQLREKLSPRQPLLSFLDMLSPEAPGENGDGDVLRPSPVHQLEPHSSAVDVTDQPHSSGQQLCSASSADCQPVQLTSEDSSHPAQHLSSRRRLQSVSQGQTTPEDPQ</sequence>
<name>A0A7J0E5P9_9ERIC</name>
<feature type="compositionally biased region" description="Low complexity" evidence="1">
    <location>
        <begin position="52"/>
        <end position="61"/>
    </location>
</feature>
<dbReference type="AlphaFoldDB" id="A0A7J0E5P9"/>
<gene>
    <name evidence="2" type="ORF">Acr_01g0015560</name>
</gene>
<feature type="region of interest" description="Disordered" evidence="1">
    <location>
        <begin position="101"/>
        <end position="187"/>
    </location>
</feature>
<feature type="region of interest" description="Disordered" evidence="1">
    <location>
        <begin position="34"/>
        <end position="61"/>
    </location>
</feature>
<feature type="compositionally biased region" description="Polar residues" evidence="1">
    <location>
        <begin position="134"/>
        <end position="158"/>
    </location>
</feature>
<reference evidence="2 3" key="1">
    <citation type="submission" date="2019-07" db="EMBL/GenBank/DDBJ databases">
        <title>De Novo Assembly of kiwifruit Actinidia rufa.</title>
        <authorList>
            <person name="Sugita-Konishi S."/>
            <person name="Sato K."/>
            <person name="Mori E."/>
            <person name="Abe Y."/>
            <person name="Kisaki G."/>
            <person name="Hamano K."/>
            <person name="Suezawa K."/>
            <person name="Otani M."/>
            <person name="Fukuda T."/>
            <person name="Manabe T."/>
            <person name="Gomi K."/>
            <person name="Tabuchi M."/>
            <person name="Akimitsu K."/>
            <person name="Kataoka I."/>
        </authorList>
    </citation>
    <scope>NUCLEOTIDE SEQUENCE [LARGE SCALE GENOMIC DNA]</scope>
    <source>
        <strain evidence="3">cv. Fuchu</strain>
    </source>
</reference>
<proteinExistence type="predicted"/>